<dbReference type="Gene3D" id="3.40.50.300">
    <property type="entry name" value="P-loop containing nucleotide triphosphate hydrolases"/>
    <property type="match status" value="1"/>
</dbReference>
<sequence length="497" mass="57155">MGKEIEDRNKVKFDTELLDNAKKHADLDKDILQKKETLNSLNIEYDSLSKKHLTLKKYDQVIKDLEDAETKYRYEFERQLTIEKETHRLTKLYSEAEDNLRLKLFELKPFVETINGNNISTIKKVEMDISIQSHVTDPTNTNIPFNIINRIEQSLRVKGRSISPIEIINLIITIQQSFLCFLAGLPGGGKTSLVRLLADVNGISSKRFLEIPVARGWTGQKDLIGYFNPISNRFQTSSTGMYNFISALDKESDNNINSALALILLDEANLSPIEHYWSSFMGISDDIRTKKSIRLGENLFTIPENLRFIATINYDNTTEFLSHRILDRAPVILLDGNQIIPSMINDEFQSLEKIIPMPISYNSMEQYFGTVDQIPDLTDKEQRIFDQIKSTLEDKTFEYGKSIQISNRKVIAIHQYCNKARPLMRTYSDDNDVLALDYAILQLILPQIRGNGKNFSNRLLKLKDVLNSHELNKSVECLETIINNGNADLNTYDFFCW</sequence>
<dbReference type="AlphaFoldDB" id="A0A240E5R7"/>
<dbReference type="SUPFAM" id="SSF52540">
    <property type="entry name" value="P-loop containing nucleoside triphosphate hydrolases"/>
    <property type="match status" value="1"/>
</dbReference>
<dbReference type="InterPro" id="IPR027417">
    <property type="entry name" value="P-loop_NTPase"/>
</dbReference>
<proteinExistence type="predicted"/>
<dbReference type="RefSeq" id="WP_097078364.1">
    <property type="nucleotide sequence ID" value="NZ_BAABHT010000010.1"/>
</dbReference>
<dbReference type="Proteomes" id="UP000219042">
    <property type="component" value="Unassembled WGS sequence"/>
</dbReference>
<dbReference type="OrthoDB" id="9781481at2"/>
<name>A0A240E5R7_9GAMM</name>
<organism evidence="1 2">
    <name type="scientific">Acinetobacter puyangensis</name>
    <dbReference type="NCBI Taxonomy" id="1096779"/>
    <lineage>
        <taxon>Bacteria</taxon>
        <taxon>Pseudomonadati</taxon>
        <taxon>Pseudomonadota</taxon>
        <taxon>Gammaproteobacteria</taxon>
        <taxon>Moraxellales</taxon>
        <taxon>Moraxellaceae</taxon>
        <taxon>Acinetobacter</taxon>
    </lineage>
</organism>
<reference evidence="2" key="1">
    <citation type="submission" date="2016-09" db="EMBL/GenBank/DDBJ databases">
        <authorList>
            <person name="Varghese N."/>
            <person name="Submissions S."/>
        </authorList>
    </citation>
    <scope>NUCLEOTIDE SEQUENCE [LARGE SCALE GENOMIC DNA]</scope>
    <source>
        <strain evidence="2">ANC 4466</strain>
    </source>
</reference>
<keyword evidence="2" id="KW-1185">Reference proteome</keyword>
<gene>
    <name evidence="1" type="ORF">SAMN05421731_102263</name>
</gene>
<dbReference type="EMBL" id="OANT01000002">
    <property type="protein sequence ID" value="SNX44104.1"/>
    <property type="molecule type" value="Genomic_DNA"/>
</dbReference>
<protein>
    <submittedName>
        <fullName evidence="1">MoxR-like ATPase</fullName>
    </submittedName>
</protein>
<evidence type="ECO:0000313" key="1">
    <source>
        <dbReference type="EMBL" id="SNX44104.1"/>
    </source>
</evidence>
<accession>A0A240E5R7</accession>
<evidence type="ECO:0000313" key="2">
    <source>
        <dbReference type="Proteomes" id="UP000219042"/>
    </source>
</evidence>